<protein>
    <recommendedName>
        <fullName evidence="4">GerMN domain-containing protein</fullName>
    </recommendedName>
</protein>
<dbReference type="RefSeq" id="WP_135029337.1">
    <property type="nucleotide sequence ID" value="NZ_BMLA01000003.1"/>
</dbReference>
<organism evidence="2 3">
    <name type="scientific">Micrococcus flavus</name>
    <dbReference type="NCBI Taxonomy" id="384602"/>
    <lineage>
        <taxon>Bacteria</taxon>
        <taxon>Bacillati</taxon>
        <taxon>Actinomycetota</taxon>
        <taxon>Actinomycetes</taxon>
        <taxon>Micrococcales</taxon>
        <taxon>Micrococcaceae</taxon>
        <taxon>Micrococcus</taxon>
    </lineage>
</organism>
<feature type="compositionally biased region" description="Low complexity" evidence="1">
    <location>
        <begin position="299"/>
        <end position="314"/>
    </location>
</feature>
<comment type="caution">
    <text evidence="2">The sequence shown here is derived from an EMBL/GenBank/DDBJ whole genome shotgun (WGS) entry which is preliminary data.</text>
</comment>
<gene>
    <name evidence="2" type="ORF">BJ976_000225</name>
</gene>
<feature type="compositionally biased region" description="Low complexity" evidence="1">
    <location>
        <begin position="251"/>
        <end position="268"/>
    </location>
</feature>
<feature type="compositionally biased region" description="Low complexity" evidence="1">
    <location>
        <begin position="205"/>
        <end position="219"/>
    </location>
</feature>
<evidence type="ECO:0000256" key="1">
    <source>
        <dbReference type="SAM" id="MobiDB-lite"/>
    </source>
</evidence>
<evidence type="ECO:0000313" key="2">
    <source>
        <dbReference type="EMBL" id="MBB4881874.1"/>
    </source>
</evidence>
<dbReference type="PROSITE" id="PS51257">
    <property type="entry name" value="PROKAR_LIPOPROTEIN"/>
    <property type="match status" value="1"/>
</dbReference>
<keyword evidence="3" id="KW-1185">Reference proteome</keyword>
<sequence>MRRSPSSALTTAAALAAGGVLLGGCGLLPSGGEPSVGGSDGPVDLLGHDTSDMAPLTVHLVVPQDEADPSFEGRAFGCGDLLVPVQTVPSGGVDRADAALDLLFDEDQGEHGDPTLVNEVEATSETLTPTGHRRDGDTEVFTFSGTVTAADACSAERIRAQLAETARSQTDAARVRLEVDGRDLDDVLGLAPLALGEPAAGGGAPASSTEPEPTAEATPEPAPTPTPTPEWSAEPTPEESPEPTPEPEPTPSAEETAEPTVAPTTGEAGPTGDGADADEGRVTTPPEPPTDVSTGWNGADATATTAPLDAVPDPDGVDVDTTDTSDMSPPADAGTATPDTGGAETDAPDTGDADTGAAETDAP</sequence>
<dbReference type="Proteomes" id="UP000560081">
    <property type="component" value="Unassembled WGS sequence"/>
</dbReference>
<reference evidence="2 3" key="1">
    <citation type="submission" date="2020-08" db="EMBL/GenBank/DDBJ databases">
        <title>Sequencing the genomes of 1000 actinobacteria strains.</title>
        <authorList>
            <person name="Klenk H.-P."/>
        </authorList>
    </citation>
    <scope>NUCLEOTIDE SEQUENCE [LARGE SCALE GENOMIC DNA]</scope>
    <source>
        <strain evidence="2 3">DSM 19079</strain>
    </source>
</reference>
<dbReference type="OrthoDB" id="4964896at2"/>
<accession>A0A4Y8X4D7</accession>
<feature type="compositionally biased region" description="Low complexity" evidence="1">
    <location>
        <begin position="353"/>
        <end position="363"/>
    </location>
</feature>
<name>A0A4Y8X4D7_9MICC</name>
<dbReference type="EMBL" id="JACHMC010000001">
    <property type="protein sequence ID" value="MBB4881874.1"/>
    <property type="molecule type" value="Genomic_DNA"/>
</dbReference>
<evidence type="ECO:0008006" key="4">
    <source>
        <dbReference type="Google" id="ProtNLM"/>
    </source>
</evidence>
<feature type="region of interest" description="Disordered" evidence="1">
    <location>
        <begin position="195"/>
        <end position="363"/>
    </location>
</feature>
<evidence type="ECO:0000313" key="3">
    <source>
        <dbReference type="Proteomes" id="UP000560081"/>
    </source>
</evidence>
<proteinExistence type="predicted"/>
<dbReference type="AlphaFoldDB" id="A0A4Y8X4D7"/>